<dbReference type="Proteomes" id="UP001164929">
    <property type="component" value="Chromosome 14"/>
</dbReference>
<protein>
    <submittedName>
        <fullName evidence="1">Uncharacterized protein</fullName>
    </submittedName>
</protein>
<sequence length="71" mass="8056">MRKQFKAPPSPPKKTPISSSFHFQCSSDAFTIGLAPVWVDDREEVSVKFQRIRTKMGELVKAHARALMPIE</sequence>
<comment type="caution">
    <text evidence="1">The sequence shown here is derived from an EMBL/GenBank/DDBJ whole genome shotgun (WGS) entry which is preliminary data.</text>
</comment>
<gene>
    <name evidence="1" type="ORF">NC653_033278</name>
</gene>
<proteinExistence type="predicted"/>
<dbReference type="AlphaFoldDB" id="A0AAD6LTJ2"/>
<reference evidence="1" key="1">
    <citation type="journal article" date="2023" name="Mol. Ecol. Resour.">
        <title>Chromosome-level genome assembly of a triploid poplar Populus alba 'Berolinensis'.</title>
        <authorList>
            <person name="Chen S."/>
            <person name="Yu Y."/>
            <person name="Wang X."/>
            <person name="Wang S."/>
            <person name="Zhang T."/>
            <person name="Zhou Y."/>
            <person name="He R."/>
            <person name="Meng N."/>
            <person name="Wang Y."/>
            <person name="Liu W."/>
            <person name="Liu Z."/>
            <person name="Liu J."/>
            <person name="Guo Q."/>
            <person name="Huang H."/>
            <person name="Sederoff R.R."/>
            <person name="Wang G."/>
            <person name="Qu G."/>
            <person name="Chen S."/>
        </authorList>
    </citation>
    <scope>NUCLEOTIDE SEQUENCE</scope>
    <source>
        <strain evidence="1">SC-2020</strain>
    </source>
</reference>
<accession>A0AAD6LTJ2</accession>
<keyword evidence="2" id="KW-1185">Reference proteome</keyword>
<dbReference type="EMBL" id="JAQIZT010000014">
    <property type="protein sequence ID" value="KAJ6972901.1"/>
    <property type="molecule type" value="Genomic_DNA"/>
</dbReference>
<evidence type="ECO:0000313" key="2">
    <source>
        <dbReference type="Proteomes" id="UP001164929"/>
    </source>
</evidence>
<evidence type="ECO:0000313" key="1">
    <source>
        <dbReference type="EMBL" id="KAJ6972901.1"/>
    </source>
</evidence>
<name>A0AAD6LTJ2_9ROSI</name>
<organism evidence="1 2">
    <name type="scientific">Populus alba x Populus x berolinensis</name>
    <dbReference type="NCBI Taxonomy" id="444605"/>
    <lineage>
        <taxon>Eukaryota</taxon>
        <taxon>Viridiplantae</taxon>
        <taxon>Streptophyta</taxon>
        <taxon>Embryophyta</taxon>
        <taxon>Tracheophyta</taxon>
        <taxon>Spermatophyta</taxon>
        <taxon>Magnoliopsida</taxon>
        <taxon>eudicotyledons</taxon>
        <taxon>Gunneridae</taxon>
        <taxon>Pentapetalae</taxon>
        <taxon>rosids</taxon>
        <taxon>fabids</taxon>
        <taxon>Malpighiales</taxon>
        <taxon>Salicaceae</taxon>
        <taxon>Saliceae</taxon>
        <taxon>Populus</taxon>
    </lineage>
</organism>